<keyword evidence="2" id="KW-1185">Reference proteome</keyword>
<dbReference type="InterPro" id="IPR025535">
    <property type="entry name" value="DUF4421"/>
</dbReference>
<comment type="caution">
    <text evidence="1">The sequence shown here is derived from an EMBL/GenBank/DDBJ whole genome shotgun (WGS) entry which is preliminary data.</text>
</comment>
<evidence type="ECO:0000313" key="2">
    <source>
        <dbReference type="Proteomes" id="UP001501682"/>
    </source>
</evidence>
<name>A0ABP8CSD7_9FLAO</name>
<gene>
    <name evidence="1" type="ORF">GCM10022292_14190</name>
</gene>
<dbReference type="Proteomes" id="UP001501682">
    <property type="component" value="Unassembled WGS sequence"/>
</dbReference>
<dbReference type="Pfam" id="PF14391">
    <property type="entry name" value="DUF4421"/>
    <property type="match status" value="1"/>
</dbReference>
<organism evidence="1 2">
    <name type="scientific">Winogradskyella damuponensis</name>
    <dbReference type="NCBI Taxonomy" id="943939"/>
    <lineage>
        <taxon>Bacteria</taxon>
        <taxon>Pseudomonadati</taxon>
        <taxon>Bacteroidota</taxon>
        <taxon>Flavobacteriia</taxon>
        <taxon>Flavobacteriales</taxon>
        <taxon>Flavobacteriaceae</taxon>
        <taxon>Winogradskyella</taxon>
    </lineage>
</organism>
<evidence type="ECO:0008006" key="3">
    <source>
        <dbReference type="Google" id="ProtNLM"/>
    </source>
</evidence>
<reference evidence="2" key="1">
    <citation type="journal article" date="2019" name="Int. J. Syst. Evol. Microbiol.">
        <title>The Global Catalogue of Microorganisms (GCM) 10K type strain sequencing project: providing services to taxonomists for standard genome sequencing and annotation.</title>
        <authorList>
            <consortium name="The Broad Institute Genomics Platform"/>
            <consortium name="The Broad Institute Genome Sequencing Center for Infectious Disease"/>
            <person name="Wu L."/>
            <person name="Ma J."/>
        </authorList>
    </citation>
    <scope>NUCLEOTIDE SEQUENCE [LARGE SCALE GENOMIC DNA]</scope>
    <source>
        <strain evidence="2">JCM 17633</strain>
    </source>
</reference>
<dbReference type="EMBL" id="BAABCB010000015">
    <property type="protein sequence ID" value="GAA4242724.1"/>
    <property type="molecule type" value="Genomic_DNA"/>
</dbReference>
<evidence type="ECO:0000313" key="1">
    <source>
        <dbReference type="EMBL" id="GAA4242724.1"/>
    </source>
</evidence>
<sequence length="305" mass="34540">MALNAQDIEDLDSLLIDRDIENYSIRVFSNFKVNKFSIKDDDSKVKFVPNNRYGLGVGFANSKVIVDIAFNIKNSNKEETKKFDLQGTTILKDQYYVNVYAQTYRGFNVKNDFDEPTTFRSDIRSVSIGLNYLYTFDDIEFSYALLKAGLFEKRNKDIYITGGIGAFGGFDYFSANSSVLDESTSPYFNDRGNIKRYQGLAFGVLGGLISYFKLPEDITATVNVMPGIGLVSKKITTQDESYMPSSPMLYKLDFLIGLSYNFKQFYVSLTYSNGSYNTDFDYGNNYGLNLTKAKLAVGYKFKQKG</sequence>
<accession>A0ABP8CSD7</accession>
<protein>
    <recommendedName>
        <fullName evidence="3">DUF4421 domain-containing protein</fullName>
    </recommendedName>
</protein>
<proteinExistence type="predicted"/>